<evidence type="ECO:0000313" key="2">
    <source>
        <dbReference type="Proteomes" id="UP000291343"/>
    </source>
</evidence>
<dbReference type="InParanoid" id="A0A482WJE2"/>
<comment type="caution">
    <text evidence="1">The sequence shown here is derived from an EMBL/GenBank/DDBJ whole genome shotgun (WGS) entry which is preliminary data.</text>
</comment>
<evidence type="ECO:0000313" key="1">
    <source>
        <dbReference type="EMBL" id="RZF33450.1"/>
    </source>
</evidence>
<gene>
    <name evidence="1" type="ORF">LSTR_LSTR015731</name>
</gene>
<dbReference type="AlphaFoldDB" id="A0A482WJE2"/>
<feature type="non-terminal residue" evidence="1">
    <location>
        <position position="90"/>
    </location>
</feature>
<sequence>MAHALINEIIIGELQEVAGYEENAAINIFRPVVAAVVADDLGNQQMDLERLIQHRGEKRPHNEGYFENVVPLYDIDDFKSHFRMSPQTMQ</sequence>
<dbReference type="Proteomes" id="UP000291343">
    <property type="component" value="Unassembled WGS sequence"/>
</dbReference>
<dbReference type="OrthoDB" id="2668416at2759"/>
<protein>
    <submittedName>
        <fullName evidence="1">Uncharacterized protein</fullName>
    </submittedName>
</protein>
<dbReference type="EMBL" id="QKKF02033925">
    <property type="protein sequence ID" value="RZF33450.1"/>
    <property type="molecule type" value="Genomic_DNA"/>
</dbReference>
<reference evidence="1 2" key="1">
    <citation type="journal article" date="2017" name="Gigascience">
        <title>Genome sequence of the small brown planthopper, Laodelphax striatellus.</title>
        <authorList>
            <person name="Zhu J."/>
            <person name="Jiang F."/>
            <person name="Wang X."/>
            <person name="Yang P."/>
            <person name="Bao Y."/>
            <person name="Zhao W."/>
            <person name="Wang W."/>
            <person name="Lu H."/>
            <person name="Wang Q."/>
            <person name="Cui N."/>
            <person name="Li J."/>
            <person name="Chen X."/>
            <person name="Luo L."/>
            <person name="Yu J."/>
            <person name="Kang L."/>
            <person name="Cui F."/>
        </authorList>
    </citation>
    <scope>NUCLEOTIDE SEQUENCE [LARGE SCALE GENOMIC DNA]</scope>
    <source>
        <strain evidence="1">Lst14</strain>
    </source>
</reference>
<organism evidence="1 2">
    <name type="scientific">Laodelphax striatellus</name>
    <name type="common">Small brown planthopper</name>
    <name type="synonym">Delphax striatella</name>
    <dbReference type="NCBI Taxonomy" id="195883"/>
    <lineage>
        <taxon>Eukaryota</taxon>
        <taxon>Metazoa</taxon>
        <taxon>Ecdysozoa</taxon>
        <taxon>Arthropoda</taxon>
        <taxon>Hexapoda</taxon>
        <taxon>Insecta</taxon>
        <taxon>Pterygota</taxon>
        <taxon>Neoptera</taxon>
        <taxon>Paraneoptera</taxon>
        <taxon>Hemiptera</taxon>
        <taxon>Auchenorrhyncha</taxon>
        <taxon>Fulgoroidea</taxon>
        <taxon>Delphacidae</taxon>
        <taxon>Criomorphinae</taxon>
        <taxon>Laodelphax</taxon>
    </lineage>
</organism>
<accession>A0A482WJE2</accession>
<name>A0A482WJE2_LAOST</name>
<proteinExistence type="predicted"/>
<keyword evidence="2" id="KW-1185">Reference proteome</keyword>